<proteinExistence type="predicted"/>
<dbReference type="OrthoDB" id="5832087at2759"/>
<gene>
    <name evidence="1" type="ORF">HPBE_LOCUS14906</name>
</gene>
<dbReference type="Proteomes" id="UP000050761">
    <property type="component" value="Unassembled WGS sequence"/>
</dbReference>
<evidence type="ECO:0000313" key="3">
    <source>
        <dbReference type="WBParaSite" id="HPBE_0001490501-mRNA-1"/>
    </source>
</evidence>
<organism evidence="2 3">
    <name type="scientific">Heligmosomoides polygyrus</name>
    <name type="common">Parasitic roundworm</name>
    <dbReference type="NCBI Taxonomy" id="6339"/>
    <lineage>
        <taxon>Eukaryota</taxon>
        <taxon>Metazoa</taxon>
        <taxon>Ecdysozoa</taxon>
        <taxon>Nematoda</taxon>
        <taxon>Chromadorea</taxon>
        <taxon>Rhabditida</taxon>
        <taxon>Rhabditina</taxon>
        <taxon>Rhabditomorpha</taxon>
        <taxon>Strongyloidea</taxon>
        <taxon>Heligmosomidae</taxon>
        <taxon>Heligmosomoides</taxon>
    </lineage>
</organism>
<protein>
    <submittedName>
        <fullName evidence="3">Fe-S protein</fullName>
    </submittedName>
</protein>
<evidence type="ECO:0000313" key="2">
    <source>
        <dbReference type="Proteomes" id="UP000050761"/>
    </source>
</evidence>
<accession>A0A183G164</accession>
<reference evidence="1 2" key="1">
    <citation type="submission" date="2018-11" db="EMBL/GenBank/DDBJ databases">
        <authorList>
            <consortium name="Pathogen Informatics"/>
        </authorList>
    </citation>
    <scope>NUCLEOTIDE SEQUENCE [LARGE SCALE GENOMIC DNA]</scope>
</reference>
<accession>A0A3P8B212</accession>
<dbReference type="EMBL" id="UZAH01028598">
    <property type="protein sequence ID" value="VDP01175.1"/>
    <property type="molecule type" value="Genomic_DNA"/>
</dbReference>
<evidence type="ECO:0000313" key="1">
    <source>
        <dbReference type="EMBL" id="VDP01175.1"/>
    </source>
</evidence>
<keyword evidence="2" id="KW-1185">Reference proteome</keyword>
<sequence>MLTPEQPKTATTAMVDLAMRHAKPKPVIKEIESRLSVMETNMLRWTAGVTRLDRVRNDTIRQKFGVAPIAEKLREARLRCYCHVLRTNNDTVCEICLDL</sequence>
<dbReference type="AlphaFoldDB" id="A0A183G164"/>
<name>A0A183G164_HELPZ</name>
<reference evidence="3" key="2">
    <citation type="submission" date="2019-09" db="UniProtKB">
        <authorList>
            <consortium name="WormBaseParasite"/>
        </authorList>
    </citation>
    <scope>IDENTIFICATION</scope>
</reference>
<dbReference type="WBParaSite" id="HPBE_0001490501-mRNA-1">
    <property type="protein sequence ID" value="HPBE_0001490501-mRNA-1"/>
    <property type="gene ID" value="HPBE_0001490501"/>
</dbReference>